<comment type="similarity">
    <text evidence="1 2">Belongs to the enoyl-CoA hydratase/isomerase family.</text>
</comment>
<proteinExistence type="inferred from homology"/>
<accession>A0AAD3TWX1</accession>
<dbReference type="Pfam" id="PF00378">
    <property type="entry name" value="ECH_1"/>
    <property type="match status" value="1"/>
</dbReference>
<keyword evidence="4" id="KW-1185">Reference proteome</keyword>
<sequence length="269" mass="29615">MAGPPVVMDSPASVTISRPEDNVWVLSMERKPDNRLSMEMLALLALRLDEVEAEWRTKNEGKADADKAGGAVVFDSHVAKFWSNGFIPAFLTRPGFKDQYVTPLLIRILNYPLVTIAAISGHCFAGGMLLALACDFRVMGTKAGWMSMNELLIGLPLQTGSGAILRAKLTPNVLRDTMMGKRWTAHEAQVAGFVDETVSNEEDPAAVTGRAIEIAQEQLPKVAMGAWGGIKRGLYSWVTEELRTNGPAMQPEHEHIEFVDRLERRKANL</sequence>
<dbReference type="InterPro" id="IPR029045">
    <property type="entry name" value="ClpP/crotonase-like_dom_sf"/>
</dbReference>
<dbReference type="PANTHER" id="PTHR11941">
    <property type="entry name" value="ENOYL-COA HYDRATASE-RELATED"/>
    <property type="match status" value="1"/>
</dbReference>
<dbReference type="SUPFAM" id="SSF52096">
    <property type="entry name" value="ClpP/crotonase"/>
    <property type="match status" value="1"/>
</dbReference>
<evidence type="ECO:0000256" key="1">
    <source>
        <dbReference type="ARBA" id="ARBA00005254"/>
    </source>
</evidence>
<evidence type="ECO:0000313" key="4">
    <source>
        <dbReference type="Proteomes" id="UP001222932"/>
    </source>
</evidence>
<dbReference type="Gene3D" id="3.90.226.10">
    <property type="entry name" value="2-enoyl-CoA Hydratase, Chain A, domain 1"/>
    <property type="match status" value="1"/>
</dbReference>
<organism evidence="3 4">
    <name type="scientific">Cutaneotrichosporon spelunceum</name>
    <dbReference type="NCBI Taxonomy" id="1672016"/>
    <lineage>
        <taxon>Eukaryota</taxon>
        <taxon>Fungi</taxon>
        <taxon>Dikarya</taxon>
        <taxon>Basidiomycota</taxon>
        <taxon>Agaricomycotina</taxon>
        <taxon>Tremellomycetes</taxon>
        <taxon>Trichosporonales</taxon>
        <taxon>Trichosporonaceae</taxon>
        <taxon>Cutaneotrichosporon</taxon>
    </lineage>
</organism>
<dbReference type="AlphaFoldDB" id="A0AAD3TWX1"/>
<name>A0AAD3TWX1_9TREE</name>
<dbReference type="PANTHER" id="PTHR11941:SF75">
    <property type="entry name" value="ENOYL-COA HYDRATASE_ISOMERASE FAMILY PROTEIN"/>
    <property type="match status" value="1"/>
</dbReference>
<dbReference type="InterPro" id="IPR001753">
    <property type="entry name" value="Enoyl-CoA_hydra/iso"/>
</dbReference>
<evidence type="ECO:0000256" key="2">
    <source>
        <dbReference type="RuleBase" id="RU003707"/>
    </source>
</evidence>
<dbReference type="EMBL" id="BTCM01000005">
    <property type="protein sequence ID" value="GMK58081.1"/>
    <property type="molecule type" value="Genomic_DNA"/>
</dbReference>
<dbReference type="PROSITE" id="PS00166">
    <property type="entry name" value="ENOYL_COA_HYDRATASE"/>
    <property type="match status" value="1"/>
</dbReference>
<dbReference type="GO" id="GO:0006635">
    <property type="term" value="P:fatty acid beta-oxidation"/>
    <property type="evidence" value="ECO:0007669"/>
    <property type="project" value="TreeGrafter"/>
</dbReference>
<dbReference type="InterPro" id="IPR018376">
    <property type="entry name" value="Enoyl-CoA_hyd/isom_CS"/>
</dbReference>
<comment type="caution">
    <text evidence="3">The sequence shown here is derived from an EMBL/GenBank/DDBJ whole genome shotgun (WGS) entry which is preliminary data.</text>
</comment>
<reference evidence="3" key="1">
    <citation type="journal article" date="2023" name="BMC Genomics">
        <title>Chromosome-level genome assemblies of Cutaneotrichosporon spp. (Trichosporonales, Basidiomycota) reveal imbalanced evolution between nucleotide sequences and chromosome synteny.</title>
        <authorList>
            <person name="Kobayashi Y."/>
            <person name="Kayamori A."/>
            <person name="Aoki K."/>
            <person name="Shiwa Y."/>
            <person name="Matsutani M."/>
            <person name="Fujita N."/>
            <person name="Sugita T."/>
            <person name="Iwasaki W."/>
            <person name="Tanaka N."/>
            <person name="Takashima M."/>
        </authorList>
    </citation>
    <scope>NUCLEOTIDE SEQUENCE</scope>
    <source>
        <strain evidence="3">HIS016</strain>
    </source>
</reference>
<reference evidence="3" key="2">
    <citation type="submission" date="2023-06" db="EMBL/GenBank/DDBJ databases">
        <authorList>
            <person name="Kobayashi Y."/>
            <person name="Kayamori A."/>
            <person name="Aoki K."/>
            <person name="Shiwa Y."/>
            <person name="Fujita N."/>
            <person name="Sugita T."/>
            <person name="Iwasaki W."/>
            <person name="Tanaka N."/>
            <person name="Takashima M."/>
        </authorList>
    </citation>
    <scope>NUCLEOTIDE SEQUENCE</scope>
    <source>
        <strain evidence="3">HIS016</strain>
    </source>
</reference>
<gene>
    <name evidence="3" type="ORF">CspeluHIS016_0501130</name>
</gene>
<dbReference type="GO" id="GO:0004165">
    <property type="term" value="F:delta(3)-delta(2)-enoyl-CoA isomerase activity"/>
    <property type="evidence" value="ECO:0007669"/>
    <property type="project" value="TreeGrafter"/>
</dbReference>
<dbReference type="CDD" id="cd06558">
    <property type="entry name" value="crotonase-like"/>
    <property type="match status" value="1"/>
</dbReference>
<dbReference type="GO" id="GO:0005777">
    <property type="term" value="C:peroxisome"/>
    <property type="evidence" value="ECO:0007669"/>
    <property type="project" value="TreeGrafter"/>
</dbReference>
<protein>
    <recommendedName>
        <fullName evidence="5">ClpP/crotonase</fullName>
    </recommendedName>
</protein>
<evidence type="ECO:0000313" key="3">
    <source>
        <dbReference type="EMBL" id="GMK58081.1"/>
    </source>
</evidence>
<dbReference type="Proteomes" id="UP001222932">
    <property type="component" value="Unassembled WGS sequence"/>
</dbReference>
<evidence type="ECO:0008006" key="5">
    <source>
        <dbReference type="Google" id="ProtNLM"/>
    </source>
</evidence>